<accession>A0A3N4U8H8</accession>
<feature type="signal peptide" evidence="1">
    <location>
        <begin position="1"/>
        <end position="26"/>
    </location>
</feature>
<keyword evidence="1" id="KW-0732">Signal</keyword>
<sequence>MNALYKRLRIAPFLIAISLHFTLAYGQNQPQPGPDDAAAACADPRALSAAHFYGRWDVYWLDAPSAQAPATPAAELRLGPNPEHPDSVRGTLHAGGETAWIAGDVDEDGDFALEQSADGTHIDATWIGPFTEGSCAHEARGIWTRATDGLQRPYLLRQRRAW</sequence>
<organism evidence="2 3">
    <name type="scientific">Tibeticola sediminis</name>
    <dbReference type="NCBI Taxonomy" id="1917811"/>
    <lineage>
        <taxon>Bacteria</taxon>
        <taxon>Pseudomonadati</taxon>
        <taxon>Pseudomonadota</taxon>
        <taxon>Betaproteobacteria</taxon>
        <taxon>Burkholderiales</taxon>
        <taxon>Comamonadaceae</taxon>
        <taxon>Tibeticola</taxon>
    </lineage>
</organism>
<dbReference type="OrthoDB" id="8909437at2"/>
<evidence type="ECO:0000313" key="3">
    <source>
        <dbReference type="Proteomes" id="UP000272193"/>
    </source>
</evidence>
<reference evidence="2 3" key="1">
    <citation type="submission" date="2018-11" db="EMBL/GenBank/DDBJ databases">
        <title>Genomic Encyclopedia of Type Strains, Phase IV (KMG-IV): sequencing the most valuable type-strain genomes for metagenomic binning, comparative biology and taxonomic classification.</title>
        <authorList>
            <person name="Goeker M."/>
        </authorList>
    </citation>
    <scope>NUCLEOTIDE SEQUENCE [LARGE SCALE GENOMIC DNA]</scope>
    <source>
        <strain evidence="2 3">DSM 101684</strain>
    </source>
</reference>
<evidence type="ECO:0000313" key="2">
    <source>
        <dbReference type="EMBL" id="RPE66762.1"/>
    </source>
</evidence>
<dbReference type="RefSeq" id="WP_124222890.1">
    <property type="nucleotide sequence ID" value="NZ_RKQL01000004.1"/>
</dbReference>
<proteinExistence type="predicted"/>
<protein>
    <recommendedName>
        <fullName evidence="4">Lipocalin-like protein</fullName>
    </recommendedName>
</protein>
<comment type="caution">
    <text evidence="2">The sequence shown here is derived from an EMBL/GenBank/DDBJ whole genome shotgun (WGS) entry which is preliminary data.</text>
</comment>
<gene>
    <name evidence="2" type="ORF">EDC62_1836</name>
</gene>
<dbReference type="AlphaFoldDB" id="A0A3N4U8H8"/>
<dbReference type="Proteomes" id="UP000272193">
    <property type="component" value="Unassembled WGS sequence"/>
</dbReference>
<keyword evidence="3" id="KW-1185">Reference proteome</keyword>
<feature type="chain" id="PRO_5018077261" description="Lipocalin-like protein" evidence="1">
    <location>
        <begin position="27"/>
        <end position="162"/>
    </location>
</feature>
<name>A0A3N4U8H8_9BURK</name>
<evidence type="ECO:0000256" key="1">
    <source>
        <dbReference type="SAM" id="SignalP"/>
    </source>
</evidence>
<dbReference type="EMBL" id="RKQL01000004">
    <property type="protein sequence ID" value="RPE66762.1"/>
    <property type="molecule type" value="Genomic_DNA"/>
</dbReference>
<evidence type="ECO:0008006" key="4">
    <source>
        <dbReference type="Google" id="ProtNLM"/>
    </source>
</evidence>